<organism evidence="5 6">
    <name type="scientific">Candidatus Pseudogracilibacillus intestinigallinarum</name>
    <dbReference type="NCBI Taxonomy" id="2838742"/>
    <lineage>
        <taxon>Bacteria</taxon>
        <taxon>Bacillati</taxon>
        <taxon>Bacillota</taxon>
        <taxon>Bacilli</taxon>
        <taxon>Bacillales</taxon>
        <taxon>Bacillaceae</taxon>
        <taxon>Pseudogracilibacillus</taxon>
    </lineage>
</organism>
<dbReference type="GO" id="GO:0016810">
    <property type="term" value="F:hydrolase activity, acting on carbon-nitrogen (but not peptide) bonds"/>
    <property type="evidence" value="ECO:0007669"/>
    <property type="project" value="InterPro"/>
</dbReference>
<name>A0A9D1TK31_9BACI</name>
<evidence type="ECO:0000313" key="5">
    <source>
        <dbReference type="EMBL" id="HIV75084.1"/>
    </source>
</evidence>
<evidence type="ECO:0000256" key="3">
    <source>
        <dbReference type="SAM" id="Phobius"/>
    </source>
</evidence>
<dbReference type="InterPro" id="IPR021729">
    <property type="entry name" value="DUF3298"/>
</dbReference>
<dbReference type="GO" id="GO:0016020">
    <property type="term" value="C:membrane"/>
    <property type="evidence" value="ECO:0007669"/>
    <property type="project" value="TreeGrafter"/>
</dbReference>
<reference evidence="5" key="1">
    <citation type="journal article" date="2021" name="PeerJ">
        <title>Extensive microbial diversity within the chicken gut microbiome revealed by metagenomics and culture.</title>
        <authorList>
            <person name="Gilroy R."/>
            <person name="Ravi A."/>
            <person name="Getino M."/>
            <person name="Pursley I."/>
            <person name="Horton D.L."/>
            <person name="Alikhan N.F."/>
            <person name="Baker D."/>
            <person name="Gharbi K."/>
            <person name="Hall N."/>
            <person name="Watson M."/>
            <person name="Adriaenssens E.M."/>
            <person name="Foster-Nyarko E."/>
            <person name="Jarju S."/>
            <person name="Secka A."/>
            <person name="Antonio M."/>
            <person name="Oren A."/>
            <person name="Chaudhuri R.R."/>
            <person name="La Ragione R."/>
            <person name="Hildebrand F."/>
            <person name="Pallen M.J."/>
        </authorList>
    </citation>
    <scope>NUCLEOTIDE SEQUENCE</scope>
    <source>
        <strain evidence="5">CHK169-2315</strain>
    </source>
</reference>
<dbReference type="PROSITE" id="PS51677">
    <property type="entry name" value="NODB"/>
    <property type="match status" value="1"/>
</dbReference>
<dbReference type="SUPFAM" id="SSF88713">
    <property type="entry name" value="Glycoside hydrolase/deacetylase"/>
    <property type="match status" value="1"/>
</dbReference>
<accession>A0A9D1TK31</accession>
<keyword evidence="3" id="KW-0472">Membrane</keyword>
<evidence type="ECO:0000259" key="4">
    <source>
        <dbReference type="PROSITE" id="PS51677"/>
    </source>
</evidence>
<keyword evidence="2" id="KW-0378">Hydrolase</keyword>
<sequence>MFKNLTWPIVLVIISVILTVGVVFAGIILMEIEKVTSAKAVTMDVEKEEIDDQLILETKMKEAELYTSKITQPIINEKTIDGQIERWIRQHEDHFMEEMLVVMEEKRTLDEGENNHLAISTDYYKANDDIYTFLLKGSIVKNNKETDSFQQYFTVNVKEDKFVSLHDVIDMNESLKNMIKKEMNKQEFEFDEANFDSITSNEEKIQWALTDDSILFIYEKGAIGNNEGEIEIAIPYVDAYKSLTEPYYALLITDELQQIINSAPRELDPNGKYIALTFDDGPDEQVTPRILETLEEFDAKATFYMLGRNATRYPYIAEMVAQDGHEIANHSITHANLNAITAAAIKDEVSLSQQQIKDATGIAPTSFRPPYGEYNNIVLEQAKQTDQIVTMWTIDTLDWQSKNTNAILHNVSMSTNGDIVLMHDIHPTTADALPTVLKYLQDQGFEFITVSEMLQLEENHIEVGPYYGTKKENNEQAY</sequence>
<feature type="transmembrane region" description="Helical" evidence="3">
    <location>
        <begin position="6"/>
        <end position="29"/>
    </location>
</feature>
<proteinExistence type="predicted"/>
<reference evidence="5" key="2">
    <citation type="submission" date="2021-04" db="EMBL/GenBank/DDBJ databases">
        <authorList>
            <person name="Gilroy R."/>
        </authorList>
    </citation>
    <scope>NUCLEOTIDE SEQUENCE</scope>
    <source>
        <strain evidence="5">CHK169-2315</strain>
    </source>
</reference>
<keyword evidence="1" id="KW-0479">Metal-binding</keyword>
<dbReference type="Pfam" id="PF01522">
    <property type="entry name" value="Polysacc_deac_1"/>
    <property type="match status" value="1"/>
</dbReference>
<keyword evidence="3" id="KW-1133">Transmembrane helix</keyword>
<dbReference type="InterPro" id="IPR002509">
    <property type="entry name" value="NODB_dom"/>
</dbReference>
<evidence type="ECO:0000256" key="1">
    <source>
        <dbReference type="ARBA" id="ARBA00022723"/>
    </source>
</evidence>
<evidence type="ECO:0000256" key="2">
    <source>
        <dbReference type="ARBA" id="ARBA00022801"/>
    </source>
</evidence>
<dbReference type="PANTHER" id="PTHR10587:SF133">
    <property type="entry name" value="CHITIN DEACETYLASE 1-RELATED"/>
    <property type="match status" value="1"/>
</dbReference>
<keyword evidence="3" id="KW-0812">Transmembrane</keyword>
<evidence type="ECO:0000313" key="6">
    <source>
        <dbReference type="Proteomes" id="UP000823937"/>
    </source>
</evidence>
<dbReference type="Proteomes" id="UP000823937">
    <property type="component" value="Unassembled WGS sequence"/>
</dbReference>
<dbReference type="Gene3D" id="3.20.20.370">
    <property type="entry name" value="Glycoside hydrolase/deacetylase"/>
    <property type="match status" value="1"/>
</dbReference>
<dbReference type="PANTHER" id="PTHR10587">
    <property type="entry name" value="GLYCOSYL TRANSFERASE-RELATED"/>
    <property type="match status" value="1"/>
</dbReference>
<gene>
    <name evidence="5" type="ORF">H9895_08420</name>
</gene>
<comment type="caution">
    <text evidence="5">The sequence shown here is derived from an EMBL/GenBank/DDBJ whole genome shotgun (WGS) entry which is preliminary data.</text>
</comment>
<dbReference type="GO" id="GO:0046872">
    <property type="term" value="F:metal ion binding"/>
    <property type="evidence" value="ECO:0007669"/>
    <property type="project" value="UniProtKB-KW"/>
</dbReference>
<dbReference type="EMBL" id="DXHX01000123">
    <property type="protein sequence ID" value="HIV75084.1"/>
    <property type="molecule type" value="Genomic_DNA"/>
</dbReference>
<dbReference type="InterPro" id="IPR011330">
    <property type="entry name" value="Glyco_hydro/deAcase_b/a-brl"/>
</dbReference>
<dbReference type="AlphaFoldDB" id="A0A9D1TK31"/>
<feature type="domain" description="NodB homology" evidence="4">
    <location>
        <begin position="272"/>
        <end position="448"/>
    </location>
</feature>
<dbReference type="CDD" id="cd10917">
    <property type="entry name" value="CE4_NodB_like_6s_7s"/>
    <property type="match status" value="1"/>
</dbReference>
<dbReference type="InterPro" id="IPR050248">
    <property type="entry name" value="Polysacc_deacetylase_ArnD"/>
</dbReference>
<dbReference type="GO" id="GO:0005975">
    <property type="term" value="P:carbohydrate metabolic process"/>
    <property type="evidence" value="ECO:0007669"/>
    <property type="project" value="InterPro"/>
</dbReference>
<protein>
    <submittedName>
        <fullName evidence="5">Polysaccharide deacetylase family protein</fullName>
    </submittedName>
</protein>
<dbReference type="Pfam" id="PF11738">
    <property type="entry name" value="DUF3298"/>
    <property type="match status" value="1"/>
</dbReference>